<accession>A0A1F6DDI5</accession>
<evidence type="ECO:0000313" key="3">
    <source>
        <dbReference type="Proteomes" id="UP000178794"/>
    </source>
</evidence>
<dbReference type="STRING" id="1798492.A3C89_02655"/>
<reference evidence="2 3" key="1">
    <citation type="journal article" date="2016" name="Nat. Commun.">
        <title>Thousands of microbial genomes shed light on interconnected biogeochemical processes in an aquifer system.</title>
        <authorList>
            <person name="Anantharaman K."/>
            <person name="Brown C.T."/>
            <person name="Hug L.A."/>
            <person name="Sharon I."/>
            <person name="Castelle C.J."/>
            <person name="Probst A.J."/>
            <person name="Thomas B.C."/>
            <person name="Singh A."/>
            <person name="Wilkins M.J."/>
            <person name="Karaoz U."/>
            <person name="Brodie E.L."/>
            <person name="Williams K.H."/>
            <person name="Hubbard S.S."/>
            <person name="Banfield J.F."/>
        </authorList>
    </citation>
    <scope>NUCLEOTIDE SEQUENCE [LARGE SCALE GENOMIC DNA]</scope>
</reference>
<feature type="transmembrane region" description="Helical" evidence="1">
    <location>
        <begin position="20"/>
        <end position="40"/>
    </location>
</feature>
<name>A0A1F6DDI5_9BACT</name>
<gene>
    <name evidence="2" type="ORF">A3C89_02655</name>
</gene>
<keyword evidence="1" id="KW-1133">Transmembrane helix</keyword>
<comment type="caution">
    <text evidence="2">The sequence shown here is derived from an EMBL/GenBank/DDBJ whole genome shotgun (WGS) entry which is preliminary data.</text>
</comment>
<dbReference type="EMBL" id="MFLF01000016">
    <property type="protein sequence ID" value="OGG59380.1"/>
    <property type="molecule type" value="Genomic_DNA"/>
</dbReference>
<keyword evidence="1" id="KW-0472">Membrane</keyword>
<sequence>MKHAPLATRSSWSRIVHSPLMLIVCVCITVYMSTVVYAQWQKEREWNARVVVREEEVRAARELHETLQARVAYAESESGKEAYIRQSFDVAASGETLIILPETKQEAQAPVATSTAPAPTWWQRVTTALFD</sequence>
<evidence type="ECO:0008006" key="4">
    <source>
        <dbReference type="Google" id="ProtNLM"/>
    </source>
</evidence>
<protein>
    <recommendedName>
        <fullName evidence="4">Septum formation initiator</fullName>
    </recommendedName>
</protein>
<dbReference type="Proteomes" id="UP000178794">
    <property type="component" value="Unassembled WGS sequence"/>
</dbReference>
<evidence type="ECO:0000313" key="2">
    <source>
        <dbReference type="EMBL" id="OGG59380.1"/>
    </source>
</evidence>
<organism evidence="2 3">
    <name type="scientific">Candidatus Kaiserbacteria bacterium RIFCSPHIGHO2_02_FULL_50_50</name>
    <dbReference type="NCBI Taxonomy" id="1798492"/>
    <lineage>
        <taxon>Bacteria</taxon>
        <taxon>Candidatus Kaiseribacteriota</taxon>
    </lineage>
</organism>
<dbReference type="AlphaFoldDB" id="A0A1F6DDI5"/>
<keyword evidence="1" id="KW-0812">Transmembrane</keyword>
<proteinExistence type="predicted"/>
<evidence type="ECO:0000256" key="1">
    <source>
        <dbReference type="SAM" id="Phobius"/>
    </source>
</evidence>